<dbReference type="SMART" id="SM00054">
    <property type="entry name" value="EFh"/>
    <property type="match status" value="2"/>
</dbReference>
<feature type="binding site" evidence="5">
    <location>
        <position position="120"/>
    </location>
    <ligand>
        <name>Ca(2+)</name>
        <dbReference type="ChEBI" id="CHEBI:29108"/>
        <label>1</label>
    </ligand>
</feature>
<evidence type="ECO:0000256" key="6">
    <source>
        <dbReference type="RuleBase" id="RU368048"/>
    </source>
</evidence>
<keyword evidence="3" id="KW-0677">Repeat</keyword>
<organism evidence="8 9">
    <name type="scientific">Pongo abelii</name>
    <name type="common">Sumatran orangutan</name>
    <name type="synonym">Pongo pygmaeus abelii</name>
    <dbReference type="NCBI Taxonomy" id="9601"/>
    <lineage>
        <taxon>Eukaryota</taxon>
        <taxon>Metazoa</taxon>
        <taxon>Chordata</taxon>
        <taxon>Craniata</taxon>
        <taxon>Vertebrata</taxon>
        <taxon>Euteleostomi</taxon>
        <taxon>Mammalia</taxon>
        <taxon>Eutheria</taxon>
        <taxon>Euarchontoglires</taxon>
        <taxon>Primates</taxon>
        <taxon>Haplorrhini</taxon>
        <taxon>Catarrhini</taxon>
        <taxon>Hominidae</taxon>
        <taxon>Pongo</taxon>
    </lineage>
</organism>
<evidence type="ECO:0000256" key="4">
    <source>
        <dbReference type="ARBA" id="ARBA00022837"/>
    </source>
</evidence>
<protein>
    <recommendedName>
        <fullName evidence="6">Parvalbumin</fullName>
    </recommendedName>
</protein>
<keyword evidence="2 5" id="KW-0479">Metal-binding</keyword>
<feature type="domain" description="EF-hand" evidence="7">
    <location>
        <begin position="105"/>
        <end position="140"/>
    </location>
</feature>
<evidence type="ECO:0000256" key="2">
    <source>
        <dbReference type="ARBA" id="ARBA00022723"/>
    </source>
</evidence>
<feature type="binding site" evidence="5">
    <location>
        <position position="159"/>
    </location>
    <ligand>
        <name>Ca(2+)</name>
        <dbReference type="ChEBI" id="CHEBI:29108"/>
        <label>1</label>
    </ligand>
</feature>
<proteinExistence type="inferred from homology"/>
<sequence>MNWKVHSASSDPTVLWKLPQGTCRCDHLDADGWRRRRRLRHLRVDCSFPALGEERVTSQQTSCDLQFGAGEGAVDGGGRDKDVELPDPDTFEPQKFFQTSGLSKMSASQVKDVFRFIDNDQSGYLDEEELKFFLQKFESGARELTESETKSLMAAADNDGDGKIGAEVTETFGVWFNGGKSVQSPTLSNIS</sequence>
<dbReference type="Proteomes" id="UP000001595">
    <property type="component" value="Unplaced"/>
</dbReference>
<feature type="binding site" evidence="5">
    <location>
        <position position="124"/>
    </location>
    <ligand>
        <name>Ca(2+)</name>
        <dbReference type="ChEBI" id="CHEBI:29108"/>
        <label>1</label>
    </ligand>
</feature>
<feature type="binding site" evidence="5">
    <location>
        <position position="161"/>
    </location>
    <ligand>
        <name>Ca(2+)</name>
        <dbReference type="ChEBI" id="CHEBI:29108"/>
        <label>1</label>
    </ligand>
</feature>
<dbReference type="SUPFAM" id="SSF47473">
    <property type="entry name" value="EF-hand"/>
    <property type="match status" value="1"/>
</dbReference>
<dbReference type="InterPro" id="IPR018247">
    <property type="entry name" value="EF_Hand_1_Ca_BS"/>
</dbReference>
<dbReference type="GO" id="GO:0005509">
    <property type="term" value="F:calcium ion binding"/>
    <property type="evidence" value="ECO:0007669"/>
    <property type="project" value="UniProtKB-UniRule"/>
</dbReference>
<dbReference type="Gene3D" id="1.10.238.10">
    <property type="entry name" value="EF-hand"/>
    <property type="match status" value="1"/>
</dbReference>
<evidence type="ECO:0000313" key="9">
    <source>
        <dbReference type="Proteomes" id="UP000001595"/>
    </source>
</evidence>
<evidence type="ECO:0000259" key="7">
    <source>
        <dbReference type="PROSITE" id="PS50222"/>
    </source>
</evidence>
<feature type="binding site" evidence="5">
    <location>
        <position position="163"/>
    </location>
    <ligand>
        <name>Ca(2+)</name>
        <dbReference type="ChEBI" id="CHEBI:29108"/>
        <label>1</label>
    </ligand>
</feature>
<dbReference type="InterPro" id="IPR008080">
    <property type="entry name" value="Parvalbumin"/>
</dbReference>
<dbReference type="InterPro" id="IPR002048">
    <property type="entry name" value="EF_hand_dom"/>
</dbReference>
<evidence type="ECO:0000313" key="8">
    <source>
        <dbReference type="Ensembl" id="ENSPPYP00000026482.1"/>
    </source>
</evidence>
<dbReference type="CDD" id="cd16255">
    <property type="entry name" value="EFh_parvalbumin_beta"/>
    <property type="match status" value="1"/>
</dbReference>
<name>A0A8I5TIY2_PONAB</name>
<dbReference type="InterPro" id="IPR011992">
    <property type="entry name" value="EF-hand-dom_pair"/>
</dbReference>
<feature type="binding site" evidence="5">
    <location>
        <position position="118"/>
    </location>
    <ligand>
        <name>Ca(2+)</name>
        <dbReference type="ChEBI" id="CHEBI:29108"/>
        <label>1</label>
    </ligand>
</feature>
<reference evidence="8" key="2">
    <citation type="submission" date="2025-09" db="UniProtKB">
        <authorList>
            <consortium name="Ensembl"/>
        </authorList>
    </citation>
    <scope>IDENTIFICATION</scope>
</reference>
<dbReference type="PROSITE" id="PS50222">
    <property type="entry name" value="EF_HAND_2"/>
    <property type="match status" value="1"/>
</dbReference>
<dbReference type="Ensembl" id="ENSPPYT00000056505.1">
    <property type="protein sequence ID" value="ENSPPYP00000026482.1"/>
    <property type="gene ID" value="ENSPPYG00000031109.1"/>
</dbReference>
<reference evidence="8" key="1">
    <citation type="submission" date="2025-08" db="UniProtKB">
        <authorList>
            <consortium name="Ensembl"/>
        </authorList>
    </citation>
    <scope>IDENTIFICATION</scope>
</reference>
<dbReference type="PANTHER" id="PTHR11653">
    <property type="entry name" value="PARVALBUMIN ALPHA"/>
    <property type="match status" value="1"/>
</dbReference>
<accession>A0A8I5TIY2</accession>
<comment type="function">
    <text evidence="6">In muscle, parvalbumin is thought to be involved in relaxation after contraction. It binds two calcium ions.</text>
</comment>
<feature type="binding site" evidence="5">
    <location>
        <position position="157"/>
    </location>
    <ligand>
        <name>Ca(2+)</name>
        <dbReference type="ChEBI" id="CHEBI:29108"/>
        <label>1</label>
    </ligand>
</feature>
<dbReference type="GO" id="GO:0005737">
    <property type="term" value="C:cytoplasm"/>
    <property type="evidence" value="ECO:0007669"/>
    <property type="project" value="TreeGrafter"/>
</dbReference>
<dbReference type="PANTHER" id="PTHR11653:SF4">
    <property type="entry name" value="ONCOMODULIN-2-RELATED"/>
    <property type="match status" value="1"/>
</dbReference>
<evidence type="ECO:0000256" key="3">
    <source>
        <dbReference type="ARBA" id="ARBA00022737"/>
    </source>
</evidence>
<comment type="similarity">
    <text evidence="1 6">Belongs to the parvalbumin family.</text>
</comment>
<gene>
    <name evidence="8" type="primary">OCM</name>
</gene>
<keyword evidence="4 5" id="KW-0106">Calcium</keyword>
<dbReference type="Pfam" id="PF13499">
    <property type="entry name" value="EF-hand_7"/>
    <property type="match status" value="1"/>
</dbReference>
<evidence type="ECO:0000256" key="1">
    <source>
        <dbReference type="ARBA" id="ARBA00009753"/>
    </source>
</evidence>
<keyword evidence="9" id="KW-1185">Reference proteome</keyword>
<dbReference type="PRINTS" id="PR01697">
    <property type="entry name" value="PARVALBUMIN"/>
</dbReference>
<feature type="binding site" evidence="5">
    <location>
        <position position="122"/>
    </location>
    <ligand>
        <name>Ca(2+)</name>
        <dbReference type="ChEBI" id="CHEBI:29108"/>
        <label>1</label>
    </ligand>
</feature>
<feature type="binding site" evidence="5">
    <location>
        <position position="129"/>
    </location>
    <ligand>
        <name>Ca(2+)</name>
        <dbReference type="ChEBI" id="CHEBI:29108"/>
        <label>1</label>
    </ligand>
</feature>
<evidence type="ECO:0000256" key="5">
    <source>
        <dbReference type="PIRSR" id="PIRSR608080-1"/>
    </source>
</evidence>
<dbReference type="GeneTree" id="ENSGT00940000161875"/>
<dbReference type="PROSITE" id="PS00018">
    <property type="entry name" value="EF_HAND_1"/>
    <property type="match status" value="1"/>
</dbReference>
<dbReference type="AlphaFoldDB" id="A0A8I5TIY2"/>